<dbReference type="Proteomes" id="UP000199494">
    <property type="component" value="Unassembled WGS sequence"/>
</dbReference>
<evidence type="ECO:0000313" key="4">
    <source>
        <dbReference type="EMBL" id="SDC89158.1"/>
    </source>
</evidence>
<dbReference type="OrthoDB" id="9795011at2"/>
<dbReference type="RefSeq" id="WP_091803325.1">
    <property type="nucleotide sequence ID" value="NZ_CP016353.1"/>
</dbReference>
<dbReference type="GO" id="GO:0003700">
    <property type="term" value="F:DNA-binding transcription factor activity"/>
    <property type="evidence" value="ECO:0007669"/>
    <property type="project" value="TreeGrafter"/>
</dbReference>
<organism evidence="4 5">
    <name type="scientific">Prauserella marina</name>
    <dbReference type="NCBI Taxonomy" id="530584"/>
    <lineage>
        <taxon>Bacteria</taxon>
        <taxon>Bacillati</taxon>
        <taxon>Actinomycetota</taxon>
        <taxon>Actinomycetes</taxon>
        <taxon>Pseudonocardiales</taxon>
        <taxon>Pseudonocardiaceae</taxon>
        <taxon>Prauserella</taxon>
    </lineage>
</organism>
<dbReference type="STRING" id="530584.SAMN05421630_104312"/>
<dbReference type="PROSITE" id="PS50977">
    <property type="entry name" value="HTH_TETR_2"/>
    <property type="match status" value="1"/>
</dbReference>
<dbReference type="InterPro" id="IPR001647">
    <property type="entry name" value="HTH_TetR"/>
</dbReference>
<protein>
    <submittedName>
        <fullName evidence="4">DNA-binding transcriptional regulator, AcrR family</fullName>
    </submittedName>
</protein>
<reference evidence="4 5" key="1">
    <citation type="submission" date="2016-10" db="EMBL/GenBank/DDBJ databases">
        <authorList>
            <person name="de Groot N.N."/>
        </authorList>
    </citation>
    <scope>NUCLEOTIDE SEQUENCE [LARGE SCALE GENOMIC DNA]</scope>
    <source>
        <strain evidence="4 5">CGMCC 4.5506</strain>
    </source>
</reference>
<dbReference type="EMBL" id="FMZE01000004">
    <property type="protein sequence ID" value="SDC89158.1"/>
    <property type="molecule type" value="Genomic_DNA"/>
</dbReference>
<keyword evidence="5" id="KW-1185">Reference proteome</keyword>
<dbReference type="InterPro" id="IPR050109">
    <property type="entry name" value="HTH-type_TetR-like_transc_reg"/>
</dbReference>
<keyword evidence="3" id="KW-0804">Transcription</keyword>
<dbReference type="GO" id="GO:0000976">
    <property type="term" value="F:transcription cis-regulatory region binding"/>
    <property type="evidence" value="ECO:0007669"/>
    <property type="project" value="TreeGrafter"/>
</dbReference>
<dbReference type="Pfam" id="PF21597">
    <property type="entry name" value="TetR_C_43"/>
    <property type="match status" value="1"/>
</dbReference>
<dbReference type="Gene3D" id="1.10.357.10">
    <property type="entry name" value="Tetracycline Repressor, domain 2"/>
    <property type="match status" value="1"/>
</dbReference>
<dbReference type="SUPFAM" id="SSF46689">
    <property type="entry name" value="Homeodomain-like"/>
    <property type="match status" value="1"/>
</dbReference>
<evidence type="ECO:0000313" key="5">
    <source>
        <dbReference type="Proteomes" id="UP000199494"/>
    </source>
</evidence>
<dbReference type="KEGG" id="pmad:BAY61_28130"/>
<dbReference type="PANTHER" id="PTHR30055:SF234">
    <property type="entry name" value="HTH-TYPE TRANSCRIPTIONAL REGULATOR BETI"/>
    <property type="match status" value="1"/>
</dbReference>
<keyword evidence="2 4" id="KW-0238">DNA-binding</keyword>
<dbReference type="Pfam" id="PF00440">
    <property type="entry name" value="TetR_N"/>
    <property type="match status" value="1"/>
</dbReference>
<evidence type="ECO:0000256" key="2">
    <source>
        <dbReference type="ARBA" id="ARBA00023125"/>
    </source>
</evidence>
<keyword evidence="1" id="KW-0805">Transcription regulation</keyword>
<dbReference type="PANTHER" id="PTHR30055">
    <property type="entry name" value="HTH-TYPE TRANSCRIPTIONAL REGULATOR RUTR"/>
    <property type="match status" value="1"/>
</dbReference>
<dbReference type="PRINTS" id="PR00455">
    <property type="entry name" value="HTHTETR"/>
</dbReference>
<evidence type="ECO:0000256" key="3">
    <source>
        <dbReference type="ARBA" id="ARBA00023163"/>
    </source>
</evidence>
<gene>
    <name evidence="4" type="ORF">SAMN05421630_104312</name>
</gene>
<evidence type="ECO:0000256" key="1">
    <source>
        <dbReference type="ARBA" id="ARBA00023015"/>
    </source>
</evidence>
<dbReference type="InterPro" id="IPR049445">
    <property type="entry name" value="TetR_SbtR-like_C"/>
</dbReference>
<dbReference type="SUPFAM" id="SSF48498">
    <property type="entry name" value="Tetracyclin repressor-like, C-terminal domain"/>
    <property type="match status" value="1"/>
</dbReference>
<accession>A0A222VWL7</accession>
<name>A0A222VWL7_9PSEU</name>
<proteinExistence type="predicted"/>
<dbReference type="AlphaFoldDB" id="A0A222VWL7"/>
<dbReference type="InterPro" id="IPR036271">
    <property type="entry name" value="Tet_transcr_reg_TetR-rel_C_sf"/>
</dbReference>
<dbReference type="InterPro" id="IPR009057">
    <property type="entry name" value="Homeodomain-like_sf"/>
</dbReference>
<sequence length="182" mass="19004">MSPRADAVRNRTKVLAAADEVFAELGTDAPTDEVARRAGVGIGTVFRHFPTKEGLLAAVFQERLRQVGSEAAAMATSEDPAEAFHELFTKLIGNSRTKQALGEALTAAGIDVDDAIAPVRDEVRGAIAILLAKAQEAGGVRGDIGVDEAIALLIGASQASAAVIDISMRARTLNVFLDGLRP</sequence>